<evidence type="ECO:0000313" key="3">
    <source>
        <dbReference type="Proteomes" id="UP000007148"/>
    </source>
</evidence>
<feature type="compositionally biased region" description="Low complexity" evidence="1">
    <location>
        <begin position="853"/>
        <end position="864"/>
    </location>
</feature>
<feature type="region of interest" description="Disordered" evidence="1">
    <location>
        <begin position="197"/>
        <end position="346"/>
    </location>
</feature>
<dbReference type="InParanoid" id="G4T6W8"/>
<accession>G4T6W8</accession>
<dbReference type="OrthoDB" id="5419315at2759"/>
<feature type="compositionally biased region" description="Low complexity" evidence="1">
    <location>
        <begin position="255"/>
        <end position="265"/>
    </location>
</feature>
<dbReference type="HOGENOM" id="CLU_302874_0_0_1"/>
<proteinExistence type="predicted"/>
<dbReference type="OMA" id="MIEERFI"/>
<keyword evidence="3" id="KW-1185">Reference proteome</keyword>
<sequence length="984" mass="106160">MATVSPRKAPKPSSSPLEPLGVSLKRSSSKADLAAEPKPKRQRTKAGCITCRVRGKSKENIKVWRKRVTDFLLSQGLVKGHAGCGLRPGPIPDASLTLEDMRRDLDAGVGDVDSPIGPLQEHERDLEPEQPLGFASGMDGPIILPPIHNIARQDSRDQDDPQYIPKRFENAIGGISHEDNRHRWVPPPPYPPLKPYDNEGNFLPPHPPGTRPPMNGFPLSGPMAPNPPGHQVLPSPTQQIFGYEPVRPLPPPHKSSGGYSSTSDSTSERPFTSPTGSTNESAYDNAPRNSSMYGYTTPALSSSATHSSSLPTPSSGNSFQGPSSEPGHSSGPDRYLPRNPYIQQDPMTGAHRRHEQFHPYRRGPILSRSPSGNGAELLDQLHIQTNTARGVARTSPTQYNTQSADSLASSSPEAYVPTYGSFSAPNAVGTYGGYVSSTMSIQSLLQASNAGTPVTVPPSSAISTVAPTPTTAIFPYSATNANNSSADNNNGALVTAGYFPTYPGGYPEYVPLLQSPPTMSLSEFYIHRYFTHVIGVQYRLANIRTLQHQMFELSERSPAVKASISLLSVLYLEAQQLAAAGIGGPLGDAGNRRGQGMILGENDSYSAFTTPYPPLDLGVPGIGLINASSMLPSNTTNSRAQYDLLYARIKKLLDEARLAKGGRYDEGDAMACLHVISAFLFSGGRGNWDQFLQIATEWVWAHISDNSGNVVAAISGMDSTSRFIFRTPRFINIYRTLFQPGALDSMTAMSVSVESRMESVMGCPNEVILAFAEIADLEAKKEALVNSFRTLSASQPREGWYGVSSPLERWQNDMAALEAEGRRIERYIPEALGPAALPLTRFQEIHAAPPPSSSTQQRPQASSSGSLQVPNQNLEFSGVDLNLFGGGPDPLGWFDPSGGVSSDMISGAAVEDENGGYIDPDEDMRGKIAEVFRNAARVYLHSVISGCDPLIPTTRRAVQATIRALQGIERRGHSVHKKPTARRD</sequence>
<feature type="region of interest" description="Disordered" evidence="1">
    <location>
        <begin position="1"/>
        <end position="47"/>
    </location>
</feature>
<reference evidence="2 3" key="1">
    <citation type="journal article" date="2011" name="PLoS Pathog.">
        <title>Endophytic Life Strategies Decoded by Genome and Transcriptome Analyses of the Mutualistic Root Symbiont Piriformospora indica.</title>
        <authorList>
            <person name="Zuccaro A."/>
            <person name="Lahrmann U."/>
            <person name="Guldener U."/>
            <person name="Langen G."/>
            <person name="Pfiffi S."/>
            <person name="Biedenkopf D."/>
            <person name="Wong P."/>
            <person name="Samans B."/>
            <person name="Grimm C."/>
            <person name="Basiewicz M."/>
            <person name="Murat C."/>
            <person name="Martin F."/>
            <person name="Kogel K.H."/>
        </authorList>
    </citation>
    <scope>NUCLEOTIDE SEQUENCE [LARGE SCALE GENOMIC DNA]</scope>
    <source>
        <strain evidence="2 3">DSM 11827</strain>
    </source>
</reference>
<comment type="caution">
    <text evidence="2">The sequence shown here is derived from an EMBL/GenBank/DDBJ whole genome shotgun (WGS) entry which is preliminary data.</text>
</comment>
<feature type="compositionally biased region" description="Polar residues" evidence="1">
    <location>
        <begin position="268"/>
        <end position="294"/>
    </location>
</feature>
<evidence type="ECO:0000256" key="1">
    <source>
        <dbReference type="SAM" id="MobiDB-lite"/>
    </source>
</evidence>
<dbReference type="eggNOG" id="ENOG502RX7Y">
    <property type="taxonomic scope" value="Eukaryota"/>
</dbReference>
<gene>
    <name evidence="2" type="ORF">PIIN_00906</name>
</gene>
<protein>
    <submittedName>
        <fullName evidence="2">Uncharacterized protein</fullName>
    </submittedName>
</protein>
<feature type="compositionally biased region" description="Low complexity" evidence="1">
    <location>
        <begin position="1"/>
        <end position="16"/>
    </location>
</feature>
<dbReference type="Proteomes" id="UP000007148">
    <property type="component" value="Unassembled WGS sequence"/>
</dbReference>
<evidence type="ECO:0000313" key="2">
    <source>
        <dbReference type="EMBL" id="CCA67069.1"/>
    </source>
</evidence>
<name>G4T6W8_SERID</name>
<dbReference type="STRING" id="1109443.G4T6W8"/>
<feature type="compositionally biased region" description="Low complexity" evidence="1">
    <location>
        <begin position="296"/>
        <end position="332"/>
    </location>
</feature>
<organism evidence="2 3">
    <name type="scientific">Serendipita indica (strain DSM 11827)</name>
    <name type="common">Root endophyte fungus</name>
    <name type="synonym">Piriformospora indica</name>
    <dbReference type="NCBI Taxonomy" id="1109443"/>
    <lineage>
        <taxon>Eukaryota</taxon>
        <taxon>Fungi</taxon>
        <taxon>Dikarya</taxon>
        <taxon>Basidiomycota</taxon>
        <taxon>Agaricomycotina</taxon>
        <taxon>Agaricomycetes</taxon>
        <taxon>Sebacinales</taxon>
        <taxon>Serendipitaceae</taxon>
        <taxon>Serendipita</taxon>
    </lineage>
</organism>
<dbReference type="AlphaFoldDB" id="G4T6W8"/>
<dbReference type="InterPro" id="IPR021858">
    <property type="entry name" value="Fun_TF"/>
</dbReference>
<dbReference type="EMBL" id="CAFZ01000009">
    <property type="protein sequence ID" value="CCA67069.1"/>
    <property type="molecule type" value="Genomic_DNA"/>
</dbReference>
<dbReference type="Pfam" id="PF11951">
    <property type="entry name" value="Fungal_trans_2"/>
    <property type="match status" value="1"/>
</dbReference>
<feature type="region of interest" description="Disordered" evidence="1">
    <location>
        <begin position="846"/>
        <end position="869"/>
    </location>
</feature>